<keyword evidence="7 10" id="KW-0862">Zinc</keyword>
<evidence type="ECO:0000256" key="2">
    <source>
        <dbReference type="ARBA" id="ARBA00002904"/>
    </source>
</evidence>
<dbReference type="EMBL" id="JMPI01000063">
    <property type="protein sequence ID" value="KFC77761.1"/>
    <property type="molecule type" value="Genomic_DNA"/>
</dbReference>
<dbReference type="InterPro" id="IPR018338">
    <property type="entry name" value="Carbonic_anhydrase_a-class_CS"/>
</dbReference>
<dbReference type="PANTHER" id="PTHR18952:SF265">
    <property type="entry name" value="CARBONIC ANHYDRASE"/>
    <property type="match status" value="1"/>
</dbReference>
<sequence>MKTTLRTLAVLTMGMLPALAMASHWSYEGEGSPEHWSEISPENQMCKQGMNQSPIDIDNTLKAHVNPLKTRYVDSPATIINNGHTVQAGFTANAKDSVMIDGVSFQLQQLHFHAPSENTLHGKHYDMEMHLVHKNADGELAVVAVMFETGAANSELSKLWQAMPAKAEESSQLTQKIDINKLLPSDLSHYRFSGSLTTPPCSEGVRWLVMKHPVTLSEQQLKQFTSVMHHDNNRPVQPLHGRVVVE</sequence>
<name>A0A085G216_9ENTR</name>
<evidence type="ECO:0000256" key="5">
    <source>
        <dbReference type="ARBA" id="ARBA00014628"/>
    </source>
</evidence>
<dbReference type="EC" id="4.2.1.1" evidence="4 10"/>
<accession>A0A085G216</accession>
<dbReference type="OrthoDB" id="5327615at2"/>
<feature type="domain" description="Alpha-carbonic anhydrase" evidence="11">
    <location>
        <begin position="23"/>
        <end position="246"/>
    </location>
</feature>
<dbReference type="InterPro" id="IPR001148">
    <property type="entry name" value="CA_dom"/>
</dbReference>
<dbReference type="Proteomes" id="UP000028653">
    <property type="component" value="Unassembled WGS sequence"/>
</dbReference>
<keyword evidence="10" id="KW-0732">Signal</keyword>
<keyword evidence="13" id="KW-1185">Reference proteome</keyword>
<evidence type="ECO:0000256" key="6">
    <source>
        <dbReference type="ARBA" id="ARBA00022723"/>
    </source>
</evidence>
<dbReference type="AlphaFoldDB" id="A0A085G216"/>
<dbReference type="SUPFAM" id="SSF51069">
    <property type="entry name" value="Carbonic anhydrase"/>
    <property type="match status" value="1"/>
</dbReference>
<organism evidence="12 13">
    <name type="scientific">Buttiauxella agrestis ATCC 33320</name>
    <dbReference type="NCBI Taxonomy" id="1006004"/>
    <lineage>
        <taxon>Bacteria</taxon>
        <taxon>Pseudomonadati</taxon>
        <taxon>Pseudomonadota</taxon>
        <taxon>Gammaproteobacteria</taxon>
        <taxon>Enterobacterales</taxon>
        <taxon>Enterobacteriaceae</taxon>
        <taxon>Buttiauxella</taxon>
    </lineage>
</organism>
<gene>
    <name evidence="12" type="primary">cah</name>
    <name evidence="12" type="ORF">GBAG_3734</name>
</gene>
<comment type="similarity">
    <text evidence="3 10">Belongs to the alpha-carbonic anhydrase family.</text>
</comment>
<proteinExistence type="inferred from homology"/>
<protein>
    <recommendedName>
        <fullName evidence="5 10">Carbonic anhydrase</fullName>
        <ecNumber evidence="4 10">4.2.1.1</ecNumber>
    </recommendedName>
</protein>
<keyword evidence="8 10" id="KW-0456">Lyase</keyword>
<evidence type="ECO:0000256" key="8">
    <source>
        <dbReference type="ARBA" id="ARBA00023239"/>
    </source>
</evidence>
<dbReference type="PANTHER" id="PTHR18952">
    <property type="entry name" value="CARBONIC ANHYDRASE"/>
    <property type="match status" value="1"/>
</dbReference>
<dbReference type="Gene3D" id="3.10.200.10">
    <property type="entry name" value="Alpha carbonic anhydrase"/>
    <property type="match status" value="1"/>
</dbReference>
<dbReference type="GO" id="GO:0008270">
    <property type="term" value="F:zinc ion binding"/>
    <property type="evidence" value="ECO:0007669"/>
    <property type="project" value="UniProtKB-UniRule"/>
</dbReference>
<comment type="cofactor">
    <cofactor evidence="1 10">
        <name>Zn(2+)</name>
        <dbReference type="ChEBI" id="CHEBI:29105"/>
    </cofactor>
</comment>
<evidence type="ECO:0000256" key="1">
    <source>
        <dbReference type="ARBA" id="ARBA00001947"/>
    </source>
</evidence>
<evidence type="ECO:0000259" key="11">
    <source>
        <dbReference type="PROSITE" id="PS51144"/>
    </source>
</evidence>
<comment type="caution">
    <text evidence="12">The sequence shown here is derived from an EMBL/GenBank/DDBJ whole genome shotgun (WGS) entry which is preliminary data.</text>
</comment>
<dbReference type="SMART" id="SM01057">
    <property type="entry name" value="Carb_anhydrase"/>
    <property type="match status" value="1"/>
</dbReference>
<dbReference type="STRING" id="1006004.GBAG_3734"/>
<evidence type="ECO:0000256" key="9">
    <source>
        <dbReference type="ARBA" id="ARBA00048348"/>
    </source>
</evidence>
<reference evidence="12 13" key="1">
    <citation type="submission" date="2014-05" db="EMBL/GenBank/DDBJ databases">
        <title>ATOL: Assembling a taxonomically balanced genome-scale reconstruction of the evolutionary history of the Enterobacteriaceae.</title>
        <authorList>
            <person name="Plunkett G.III."/>
            <person name="Neeno-Eckwall E.C."/>
            <person name="Glasner J.D."/>
            <person name="Perna N.T."/>
        </authorList>
    </citation>
    <scope>NUCLEOTIDE SEQUENCE [LARGE SCALE GENOMIC DNA]</scope>
    <source>
        <strain evidence="12 13">ATCC 33320</strain>
    </source>
</reference>
<evidence type="ECO:0000256" key="4">
    <source>
        <dbReference type="ARBA" id="ARBA00012925"/>
    </source>
</evidence>
<comment type="function">
    <text evidence="2 10">Reversible hydration of carbon dioxide.</text>
</comment>
<dbReference type="PROSITE" id="PS51144">
    <property type="entry name" value="ALPHA_CA_2"/>
    <property type="match status" value="1"/>
</dbReference>
<feature type="chain" id="PRO_5025096643" description="Carbonic anhydrase" evidence="10">
    <location>
        <begin position="23"/>
        <end position="246"/>
    </location>
</feature>
<dbReference type="Pfam" id="PF00194">
    <property type="entry name" value="Carb_anhydrase"/>
    <property type="match status" value="1"/>
</dbReference>
<dbReference type="PROSITE" id="PS00162">
    <property type="entry name" value="ALPHA_CA_1"/>
    <property type="match status" value="1"/>
</dbReference>
<keyword evidence="6 10" id="KW-0479">Metal-binding</keyword>
<dbReference type="InterPro" id="IPR036398">
    <property type="entry name" value="CA_dom_sf"/>
</dbReference>
<dbReference type="eggNOG" id="COG3338">
    <property type="taxonomic scope" value="Bacteria"/>
</dbReference>
<evidence type="ECO:0000256" key="7">
    <source>
        <dbReference type="ARBA" id="ARBA00022833"/>
    </source>
</evidence>
<dbReference type="GO" id="GO:0004089">
    <property type="term" value="F:carbonate dehydratase activity"/>
    <property type="evidence" value="ECO:0007669"/>
    <property type="project" value="UniProtKB-UniRule"/>
</dbReference>
<evidence type="ECO:0000256" key="3">
    <source>
        <dbReference type="ARBA" id="ARBA00010718"/>
    </source>
</evidence>
<dbReference type="CDD" id="cd03124">
    <property type="entry name" value="alpha_CA_prokaryotic_like"/>
    <property type="match status" value="1"/>
</dbReference>
<evidence type="ECO:0000313" key="13">
    <source>
        <dbReference type="Proteomes" id="UP000028653"/>
    </source>
</evidence>
<dbReference type="InterPro" id="IPR023561">
    <property type="entry name" value="Carbonic_anhydrase_a-class"/>
</dbReference>
<evidence type="ECO:0000313" key="12">
    <source>
        <dbReference type="EMBL" id="KFC77761.1"/>
    </source>
</evidence>
<feature type="signal peptide" evidence="10">
    <location>
        <begin position="1"/>
        <end position="22"/>
    </location>
</feature>
<dbReference type="RefSeq" id="WP_034498924.1">
    <property type="nucleotide sequence ID" value="NZ_JMPI01000063.1"/>
</dbReference>
<comment type="catalytic activity">
    <reaction evidence="9 10">
        <text>hydrogencarbonate + H(+) = CO2 + H2O</text>
        <dbReference type="Rhea" id="RHEA:10748"/>
        <dbReference type="ChEBI" id="CHEBI:15377"/>
        <dbReference type="ChEBI" id="CHEBI:15378"/>
        <dbReference type="ChEBI" id="CHEBI:16526"/>
        <dbReference type="ChEBI" id="CHEBI:17544"/>
        <dbReference type="EC" id="4.2.1.1"/>
    </reaction>
</comment>
<dbReference type="InterPro" id="IPR041891">
    <property type="entry name" value="Alpha_CA_prokaryot-like"/>
</dbReference>
<evidence type="ECO:0000256" key="10">
    <source>
        <dbReference type="RuleBase" id="RU367011"/>
    </source>
</evidence>